<dbReference type="WormBase" id="CBG16592">
    <property type="protein sequence ID" value="CBP10395"/>
    <property type="gene ID" value="WBGene00036485"/>
</dbReference>
<dbReference type="CTD" id="8583891"/>
<evidence type="ECO:0000313" key="6">
    <source>
        <dbReference type="WormBase" id="CBG16592"/>
    </source>
</evidence>
<feature type="domain" description="BRCT" evidence="3">
    <location>
        <begin position="1000"/>
        <end position="1053"/>
    </location>
</feature>
<dbReference type="SMART" id="SM00453">
    <property type="entry name" value="WSN"/>
    <property type="match status" value="1"/>
</dbReference>
<gene>
    <name evidence="4 6" type="ORF">CBG16592</name>
    <name evidence="4" type="ORF">CBG_16592</name>
</gene>
<evidence type="ECO:0000256" key="1">
    <source>
        <dbReference type="PROSITE-ProRule" id="PRU00023"/>
    </source>
</evidence>
<evidence type="ECO:0000256" key="2">
    <source>
        <dbReference type="SAM" id="Phobius"/>
    </source>
</evidence>
<dbReference type="Pfam" id="PF02206">
    <property type="entry name" value="WSN"/>
    <property type="match status" value="1"/>
</dbReference>
<dbReference type="OMA" id="FHIYIDG"/>
<dbReference type="SUPFAM" id="SSF52113">
    <property type="entry name" value="BRCT domain"/>
    <property type="match status" value="1"/>
</dbReference>
<proteinExistence type="predicted"/>
<dbReference type="FunCoup" id="A8XPJ3">
    <property type="interactions" value="1366"/>
</dbReference>
<protein>
    <submittedName>
        <fullName evidence="4">Protein CBG16592</fullName>
    </submittedName>
</protein>
<dbReference type="SUPFAM" id="SSF48403">
    <property type="entry name" value="Ankyrin repeat"/>
    <property type="match status" value="1"/>
</dbReference>
<dbReference type="Pfam" id="PF00533">
    <property type="entry name" value="BRCT"/>
    <property type="match status" value="1"/>
</dbReference>
<dbReference type="InterPro" id="IPR003125">
    <property type="entry name" value="WSN"/>
</dbReference>
<dbReference type="PROSITE" id="PS50088">
    <property type="entry name" value="ANK_REPEAT"/>
    <property type="match status" value="1"/>
</dbReference>
<keyword evidence="2" id="KW-0812">Transmembrane</keyword>
<organism evidence="4 5">
    <name type="scientific">Caenorhabditis briggsae</name>
    <dbReference type="NCBI Taxonomy" id="6238"/>
    <lineage>
        <taxon>Eukaryota</taxon>
        <taxon>Metazoa</taxon>
        <taxon>Ecdysozoa</taxon>
        <taxon>Nematoda</taxon>
        <taxon>Chromadorea</taxon>
        <taxon>Rhabditida</taxon>
        <taxon>Rhabditina</taxon>
        <taxon>Rhabditomorpha</taxon>
        <taxon>Rhabditoidea</taxon>
        <taxon>Rhabditidae</taxon>
        <taxon>Peloderinae</taxon>
        <taxon>Caenorhabditis</taxon>
    </lineage>
</organism>
<feature type="transmembrane region" description="Helical" evidence="2">
    <location>
        <begin position="1108"/>
        <end position="1128"/>
    </location>
</feature>
<keyword evidence="5" id="KW-1185">Reference proteome</keyword>
<dbReference type="HOGENOM" id="CLU_002600_0_0_1"/>
<feature type="repeat" description="ANK" evidence="1">
    <location>
        <begin position="884"/>
        <end position="916"/>
    </location>
</feature>
<dbReference type="InterPro" id="IPR053345">
    <property type="entry name" value="Ankyrin_repeat-containing"/>
</dbReference>
<dbReference type="Proteomes" id="UP000008549">
    <property type="component" value="Unassembled WGS sequence"/>
</dbReference>
<dbReference type="InterPro" id="IPR036770">
    <property type="entry name" value="Ankyrin_rpt-contain_sf"/>
</dbReference>
<keyword evidence="1" id="KW-0040">ANK repeat</keyword>
<dbReference type="Gene3D" id="3.40.50.10190">
    <property type="entry name" value="BRCT domain"/>
    <property type="match status" value="1"/>
</dbReference>
<dbReference type="PROSITE" id="PS50297">
    <property type="entry name" value="ANK_REP_REGION"/>
    <property type="match status" value="1"/>
</dbReference>
<dbReference type="KEGG" id="cbr:CBG_16592"/>
<reference evidence="4 5" key="2">
    <citation type="journal article" date="2011" name="PLoS Genet.">
        <title>Caenorhabditis briggsae recombinant inbred line genotypes reveal inter-strain incompatibility and the evolution of recombination.</title>
        <authorList>
            <person name="Ross J.A."/>
            <person name="Koboldt D.C."/>
            <person name="Staisch J.E."/>
            <person name="Chamberlin H.M."/>
            <person name="Gupta B.P."/>
            <person name="Miller R.D."/>
            <person name="Baird S.E."/>
            <person name="Haag E.S."/>
        </authorList>
    </citation>
    <scope>NUCLEOTIDE SEQUENCE [LARGE SCALE GENOMIC DNA]</scope>
    <source>
        <strain evidence="4 5">AF16</strain>
    </source>
</reference>
<evidence type="ECO:0000313" key="5">
    <source>
        <dbReference type="Proteomes" id="UP000008549"/>
    </source>
</evidence>
<name>A8XPJ3_CAEBR</name>
<dbReference type="PROSITE" id="PS50172">
    <property type="entry name" value="BRCT"/>
    <property type="match status" value="1"/>
</dbReference>
<dbReference type="PANTHER" id="PTHR22956">
    <property type="entry name" value="ANKYRIN REPEAT-CONTAINING PROTEIN F37A4.4-RELATED-RELATED"/>
    <property type="match status" value="1"/>
</dbReference>
<dbReference type="SMART" id="SM00292">
    <property type="entry name" value="BRCT"/>
    <property type="match status" value="1"/>
</dbReference>
<dbReference type="AlphaFoldDB" id="A8XPJ3"/>
<dbReference type="RefSeq" id="XP_045096010.1">
    <property type="nucleotide sequence ID" value="XM_045244045.1"/>
</dbReference>
<dbReference type="EMBL" id="HE600949">
    <property type="protein sequence ID" value="CAP34514.2"/>
    <property type="molecule type" value="Genomic_DNA"/>
</dbReference>
<reference evidence="4 5" key="1">
    <citation type="journal article" date="2003" name="PLoS Biol.">
        <title>The genome sequence of Caenorhabditis briggsae: a platform for comparative genomics.</title>
        <authorList>
            <person name="Stein L.D."/>
            <person name="Bao Z."/>
            <person name="Blasiar D."/>
            <person name="Blumenthal T."/>
            <person name="Brent M.R."/>
            <person name="Chen N."/>
            <person name="Chinwalla A."/>
            <person name="Clarke L."/>
            <person name="Clee C."/>
            <person name="Coghlan A."/>
            <person name="Coulson A."/>
            <person name="D'Eustachio P."/>
            <person name="Fitch D.H."/>
            <person name="Fulton L.A."/>
            <person name="Fulton R.E."/>
            <person name="Griffiths-Jones S."/>
            <person name="Harris T.W."/>
            <person name="Hillier L.W."/>
            <person name="Kamath R."/>
            <person name="Kuwabara P.E."/>
            <person name="Mardis E.R."/>
            <person name="Marra M.A."/>
            <person name="Miner T.L."/>
            <person name="Minx P."/>
            <person name="Mullikin J.C."/>
            <person name="Plumb R.W."/>
            <person name="Rogers J."/>
            <person name="Schein J.E."/>
            <person name="Sohrmann M."/>
            <person name="Spieth J."/>
            <person name="Stajich J.E."/>
            <person name="Wei C."/>
            <person name="Willey D."/>
            <person name="Wilson R.K."/>
            <person name="Durbin R."/>
            <person name="Waterston R.H."/>
        </authorList>
    </citation>
    <scope>NUCLEOTIDE SEQUENCE [LARGE SCALE GENOMIC DNA]</scope>
    <source>
        <strain evidence="4 5">AF16</strain>
    </source>
</reference>
<evidence type="ECO:0000313" key="4">
    <source>
        <dbReference type="EMBL" id="CAP34514.2"/>
    </source>
</evidence>
<dbReference type="InterPro" id="IPR001357">
    <property type="entry name" value="BRCT_dom"/>
</dbReference>
<feature type="transmembrane region" description="Helical" evidence="2">
    <location>
        <begin position="786"/>
        <end position="811"/>
    </location>
</feature>
<sequence>MWTQTGIIFVILCIKSKQSLRTELVRDERSSGDSELLIVYNKLATLSRIVNAIALQSSSIQKTVKIREVITELLQANTESFAIVTKNDLSKFRPELEDLETRLKSIASDYPNGKSTFDDINKIMPMLNKATNFNRFKKGIGSHVQTFLDHINDIHFKNNFIACDSTVVENAKKYYDLSDKKDIVSLYTNEDKQTVKTLKDNSDKLKMCMQNFKNYGRKVREPFDDEYETIGDILLMRQNIDKINNASELENLGNYVNTLMSMATKLESSMKQEKITTVGKMLKRGIQHLKTIAETKNGPAHSLTAGFLEVDDLIKVSADLKSDWFKKEISRGKSTEELEKSLHGFFEFGERMVKLRERWKNFQAEFSASSDELEITAKMLIVVEDRSQHIDVDALHSLNNTVSSCYANVTLEPGNRNFTNFDIEKLVFEKMNTLVHDVQNWVDKVVLTIDPDVINHFLDDLNSHTFSTKDVSEMVQEVAQLHGYKVFRNFISMFDGLEKLQKEFGDVFNTGKADNAKEEFEKVFKNLGTSNYMNFSSCLKDGKFATHSINEAMKYVAPALDTNHFEGTKKLFKQFLEMRKYLTGVEKHIKEIGQNIKPSEDNPVLKFQKSKEVSVSFSRGVSMIHEMAKAYEKKEQLLKSTKYNPVVSNIIRTNNSNDFVRTFWKNPAEKITKLLKDLTTLNEFAATVKDAEIEKMKQIFLKAKKVEGFPEVFGSVYNQLKLIQYSDGEKFGNLENAKELSDLDLDFSSHRGYFPAASLSVGNIRTYFDDIFDLVDKPRKKRTVNAFGLVFGISIAIFIVVAIIGIVGYGLTASGRERYRKLYFYYFPKPKEFAKRWRYSLFMDRVDGKNALLEGVREIHKEHVLKAVKRGVYINVYANFPPELGNTALHLATKRAYPEIVDILIRYGADRTLLNAQNKTPEQMIPSDYRENQKEKIARFEQVEKIYKKYRKKKFRLHVPDLFPNTSFHIYIDGRTDDELTNAFTDKFQAISSDGFLPTTTHCIVKTDKEGLLETDDLKILLWIFSGVIIVKDSWMTECLKNEDLINHDADFLVEKVKYKGVVYDTVTQWTTAMAKGAMPYLYGFYVAVVVPGYENSNRNLDSRKNRFIIFSVALLSNIVMMHGGVMLDKFPDKEEYNIGSRPYLHVNTSPLFVIHDGTVNLDHYKNDPDKMYTLFTEQEFIMFMLKRDVHVNPNPNPPPVAINGLID</sequence>
<keyword evidence="2" id="KW-0472">Membrane</keyword>
<dbReference type="Pfam" id="PF00023">
    <property type="entry name" value="Ank"/>
    <property type="match status" value="1"/>
</dbReference>
<accession>A8XPJ3</accession>
<dbReference type="GeneID" id="8583891"/>
<dbReference type="InterPro" id="IPR002110">
    <property type="entry name" value="Ankyrin_rpt"/>
</dbReference>
<dbReference type="InParanoid" id="A8XPJ3"/>
<dbReference type="InterPro" id="IPR036420">
    <property type="entry name" value="BRCT_dom_sf"/>
</dbReference>
<evidence type="ECO:0000259" key="3">
    <source>
        <dbReference type="PROSITE" id="PS50172"/>
    </source>
</evidence>
<dbReference type="PANTHER" id="PTHR22956:SF17">
    <property type="entry name" value="ANKYRIN REPEAT-CONTAINING PROTEIN F37A4.4-RELATED"/>
    <property type="match status" value="1"/>
</dbReference>
<dbReference type="eggNOG" id="KOG4177">
    <property type="taxonomic scope" value="Eukaryota"/>
</dbReference>
<dbReference type="Gene3D" id="1.25.40.20">
    <property type="entry name" value="Ankyrin repeat-containing domain"/>
    <property type="match status" value="1"/>
</dbReference>
<dbReference type="SMART" id="SM00248">
    <property type="entry name" value="ANK"/>
    <property type="match status" value="2"/>
</dbReference>
<keyword evidence="2" id="KW-1133">Transmembrane helix</keyword>